<feature type="region of interest" description="Disordered" evidence="1">
    <location>
        <begin position="189"/>
        <end position="208"/>
    </location>
</feature>
<dbReference type="InterPro" id="IPR052922">
    <property type="entry name" value="Cytidylate_Kinase-2"/>
</dbReference>
<dbReference type="PANTHER" id="PTHR37816:SF1">
    <property type="entry name" value="TOXIN"/>
    <property type="match status" value="1"/>
</dbReference>
<protein>
    <submittedName>
        <fullName evidence="2">Adenylate kinase family enzyme</fullName>
    </submittedName>
</protein>
<dbReference type="GO" id="GO:0016301">
    <property type="term" value="F:kinase activity"/>
    <property type="evidence" value="ECO:0007669"/>
    <property type="project" value="UniProtKB-KW"/>
</dbReference>
<name>A0ABU1HP69_9MICO</name>
<gene>
    <name evidence="2" type="ORF">QE375_001371</name>
</gene>
<comment type="caution">
    <text evidence="2">The sequence shown here is derived from an EMBL/GenBank/DDBJ whole genome shotgun (WGS) entry which is preliminary data.</text>
</comment>
<dbReference type="PANTHER" id="PTHR37816">
    <property type="entry name" value="YALI0E33011P"/>
    <property type="match status" value="1"/>
</dbReference>
<proteinExistence type="predicted"/>
<dbReference type="Gene3D" id="3.40.50.300">
    <property type="entry name" value="P-loop containing nucleotide triphosphate hydrolases"/>
    <property type="match status" value="1"/>
</dbReference>
<reference evidence="2 3" key="1">
    <citation type="submission" date="2023-08" db="EMBL/GenBank/DDBJ databases">
        <title>Functional and genomic diversity of the sorghum phyllosphere microbiome.</title>
        <authorList>
            <person name="Shade A."/>
        </authorList>
    </citation>
    <scope>NUCLEOTIDE SEQUENCE [LARGE SCALE GENOMIC DNA]</scope>
    <source>
        <strain evidence="2 3">SORGH_AS_0445</strain>
    </source>
</reference>
<keyword evidence="2" id="KW-0808">Transferase</keyword>
<evidence type="ECO:0000313" key="2">
    <source>
        <dbReference type="EMBL" id="MDR6141817.1"/>
    </source>
</evidence>
<dbReference type="InterPro" id="IPR027417">
    <property type="entry name" value="P-loop_NTPase"/>
</dbReference>
<dbReference type="EMBL" id="JAVIZQ010000001">
    <property type="protein sequence ID" value="MDR6141817.1"/>
    <property type="molecule type" value="Genomic_DNA"/>
</dbReference>
<dbReference type="SUPFAM" id="SSF52540">
    <property type="entry name" value="P-loop containing nucleoside triphosphate hydrolases"/>
    <property type="match status" value="1"/>
</dbReference>
<keyword evidence="2" id="KW-0418">Kinase</keyword>
<dbReference type="Proteomes" id="UP001249291">
    <property type="component" value="Unassembled WGS sequence"/>
</dbReference>
<organism evidence="2 3">
    <name type="scientific">Microbacterium foliorum</name>
    <dbReference type="NCBI Taxonomy" id="104336"/>
    <lineage>
        <taxon>Bacteria</taxon>
        <taxon>Bacillati</taxon>
        <taxon>Actinomycetota</taxon>
        <taxon>Actinomycetes</taxon>
        <taxon>Micrococcales</taxon>
        <taxon>Microbacteriaceae</taxon>
        <taxon>Microbacterium</taxon>
    </lineage>
</organism>
<evidence type="ECO:0000256" key="1">
    <source>
        <dbReference type="SAM" id="MobiDB-lite"/>
    </source>
</evidence>
<accession>A0ABU1HP69</accession>
<evidence type="ECO:0000313" key="3">
    <source>
        <dbReference type="Proteomes" id="UP001249291"/>
    </source>
</evidence>
<sequence length="208" mass="24407">MIARMLTFADPLPFRPERVLVAGVTGSGKTTFAQRLAGIWGLDHHEIDGLFHGENWTPRPSFLDDVREFAATDRWVTEWQYTSKGTDEIMTPRAQLAVWLDYPWPVVRGRLVRRTLSRSILRTEMYNGNVEKPIWQLLATRDAERNILSWQSKTRMFWTTQMPEKQERFPHLTIVRLRHPRETERWLRAQAEASGASIAPPKRRSRDR</sequence>
<keyword evidence="3" id="KW-1185">Reference proteome</keyword>
<dbReference type="RefSeq" id="WP_309689171.1">
    <property type="nucleotide sequence ID" value="NZ_JAVIZQ010000001.1"/>
</dbReference>